<keyword evidence="2" id="KW-1185">Reference proteome</keyword>
<dbReference type="EMBL" id="CP001154">
    <property type="protein sequence ID" value="ACO73468.1"/>
    <property type="molecule type" value="Genomic_DNA"/>
</dbReference>
<sequence length="50" mass="5741">MWLFEHAIPDQPPLADREPRLAPDGETVPKNISACLFFPIRAYLRTSKCK</sequence>
<dbReference type="Proteomes" id="UP000002010">
    <property type="component" value="Chromosome"/>
</dbReference>
<dbReference type="HOGENOM" id="CLU_3119267_0_0_4"/>
<evidence type="ECO:0000313" key="1">
    <source>
        <dbReference type="EMBL" id="ACO73468.1"/>
    </source>
</evidence>
<evidence type="ECO:0000313" key="2">
    <source>
        <dbReference type="Proteomes" id="UP000002010"/>
    </source>
</evidence>
<accession>C1DC51</accession>
<organism evidence="1 2">
    <name type="scientific">Laribacter hongkongensis (strain HLHK9)</name>
    <dbReference type="NCBI Taxonomy" id="557598"/>
    <lineage>
        <taxon>Bacteria</taxon>
        <taxon>Pseudomonadati</taxon>
        <taxon>Pseudomonadota</taxon>
        <taxon>Betaproteobacteria</taxon>
        <taxon>Neisseriales</taxon>
        <taxon>Aquaspirillaceae</taxon>
        <taxon>Laribacter</taxon>
    </lineage>
</organism>
<dbReference type="KEGG" id="lhk:LHK_00473"/>
<name>C1DC51_LARHH</name>
<reference evidence="1 2" key="1">
    <citation type="journal article" date="2009" name="PLoS Genet.">
        <title>The complete genome and proteome of Laribacter hongkongensis reveal potential mechanisms for adaptations to different temperatures and habitats.</title>
        <authorList>
            <person name="Woo P.C."/>
            <person name="Lau S.K."/>
            <person name="Tse H."/>
            <person name="Teng J.L."/>
            <person name="Curreem S.O."/>
            <person name="Tsang A.K."/>
            <person name="Fan R.Y."/>
            <person name="Wong G.K."/>
            <person name="Huang Y."/>
            <person name="Loman N.J."/>
            <person name="Snyder L.A."/>
            <person name="Cai J.J."/>
            <person name="Huang J.D."/>
            <person name="Mak W."/>
            <person name="Pallen M.J."/>
            <person name="Lok S."/>
            <person name="Yuen K.Y."/>
        </authorList>
    </citation>
    <scope>NUCLEOTIDE SEQUENCE [LARGE SCALE GENOMIC DNA]</scope>
    <source>
        <strain evidence="1 2">HLHK9</strain>
    </source>
</reference>
<gene>
    <name evidence="1" type="ordered locus">LHK_00473</name>
</gene>
<proteinExistence type="predicted"/>
<dbReference type="AlphaFoldDB" id="C1DC51"/>
<protein>
    <submittedName>
        <fullName evidence="1">Uncharacterized protein</fullName>
    </submittedName>
</protein>